<reference evidence="1" key="1">
    <citation type="journal article" date="2013" name="Genome Biol.">
        <title>Reference genomes and transcriptomes of Nicotiana sylvestris and Nicotiana tomentosiformis.</title>
        <authorList>
            <person name="Sierro N."/>
            <person name="Battey J.N."/>
            <person name="Ouadi S."/>
            <person name="Bovet L."/>
            <person name="Goepfert S."/>
            <person name="Bakaher N."/>
            <person name="Peitsch M.C."/>
            <person name="Ivanov N.V."/>
        </authorList>
    </citation>
    <scope>NUCLEOTIDE SEQUENCE [LARGE SCALE GENOMIC DNA]</scope>
</reference>
<proteinExistence type="predicted"/>
<organism evidence="1 2">
    <name type="scientific">Nicotiana sylvestris</name>
    <name type="common">Wood tobacco</name>
    <name type="synonym">South American tobacco</name>
    <dbReference type="NCBI Taxonomy" id="4096"/>
    <lineage>
        <taxon>Eukaryota</taxon>
        <taxon>Viridiplantae</taxon>
        <taxon>Streptophyta</taxon>
        <taxon>Embryophyta</taxon>
        <taxon>Tracheophyta</taxon>
        <taxon>Spermatophyta</taxon>
        <taxon>Magnoliopsida</taxon>
        <taxon>eudicotyledons</taxon>
        <taxon>Gunneridae</taxon>
        <taxon>Pentapetalae</taxon>
        <taxon>asterids</taxon>
        <taxon>lamiids</taxon>
        <taxon>Solanales</taxon>
        <taxon>Solanaceae</taxon>
        <taxon>Nicotianoideae</taxon>
        <taxon>Nicotianeae</taxon>
        <taxon>Nicotiana</taxon>
    </lineage>
</organism>
<name>A0A1U7YFB4_NICSY</name>
<reference evidence="2" key="2">
    <citation type="submission" date="2025-08" db="UniProtKB">
        <authorList>
            <consortium name="RefSeq"/>
        </authorList>
    </citation>
    <scope>IDENTIFICATION</scope>
    <source>
        <tissue evidence="2">Leaf</tissue>
    </source>
</reference>
<dbReference type="PANTHER" id="PTHR34676:SF8">
    <property type="entry name" value="TRANSMEMBRANE PROTEIN"/>
    <property type="match status" value="1"/>
</dbReference>
<evidence type="ECO:0000313" key="2">
    <source>
        <dbReference type="RefSeq" id="XP_009800651.1"/>
    </source>
</evidence>
<gene>
    <name evidence="2" type="primary">LOC104246537</name>
</gene>
<dbReference type="Proteomes" id="UP000189701">
    <property type="component" value="Unplaced"/>
</dbReference>
<dbReference type="STRING" id="4096.A0A1U7YFB4"/>
<keyword evidence="1" id="KW-1185">Reference proteome</keyword>
<sequence length="125" mass="14590">MAGPPNLEEGQSTTRPPRFNGKYYGWWKTRMHDFIMAEDSELWDGIFNGLFVPMKAVGKGTNDYNCVSAYESAKEIWEAFKTAQEGTIMVNQSKIDMLTTEYEVFKIFEDEFHSGYAHRLHLHYY</sequence>
<dbReference type="RefSeq" id="XP_009800651.1">
    <property type="nucleotide sequence ID" value="XM_009802349.1"/>
</dbReference>
<dbReference type="PANTHER" id="PTHR34676">
    <property type="entry name" value="DUF4219 DOMAIN-CONTAINING PROTEIN-RELATED"/>
    <property type="match status" value="1"/>
</dbReference>
<protein>
    <submittedName>
        <fullName evidence="2">Uncharacterized protein LOC104246537</fullName>
    </submittedName>
</protein>
<evidence type="ECO:0000313" key="1">
    <source>
        <dbReference type="Proteomes" id="UP000189701"/>
    </source>
</evidence>
<accession>A0A1U7YFB4</accession>
<dbReference type="AlphaFoldDB" id="A0A1U7YFB4"/>